<comment type="caution">
    <text evidence="2">The sequence shown here is derived from an EMBL/GenBank/DDBJ whole genome shotgun (WGS) entry which is preliminary data.</text>
</comment>
<evidence type="ECO:0000313" key="3">
    <source>
        <dbReference type="Proteomes" id="UP001500751"/>
    </source>
</evidence>
<protein>
    <submittedName>
        <fullName evidence="2">Uncharacterized protein</fullName>
    </submittedName>
</protein>
<dbReference type="EMBL" id="BAAAQN010000010">
    <property type="protein sequence ID" value="GAA2024919.1"/>
    <property type="molecule type" value="Genomic_DNA"/>
</dbReference>
<evidence type="ECO:0000313" key="2">
    <source>
        <dbReference type="EMBL" id="GAA2024919.1"/>
    </source>
</evidence>
<feature type="transmembrane region" description="Helical" evidence="1">
    <location>
        <begin position="33"/>
        <end position="51"/>
    </location>
</feature>
<keyword evidence="1" id="KW-0472">Membrane</keyword>
<evidence type="ECO:0000256" key="1">
    <source>
        <dbReference type="SAM" id="Phobius"/>
    </source>
</evidence>
<keyword evidence="3" id="KW-1185">Reference proteome</keyword>
<keyword evidence="1" id="KW-0812">Transmembrane</keyword>
<sequence>MDGDRGPIRTIHCRRLAEKEPSMNIAEFASQPWPYLTITLAYLGLALPAVWSRDPERRRAAQQALETLLSALQRRGGRD</sequence>
<gene>
    <name evidence="2" type="ORF">GCM10009839_23550</name>
</gene>
<organism evidence="2 3">
    <name type="scientific">Catenulispora yoronensis</name>
    <dbReference type="NCBI Taxonomy" id="450799"/>
    <lineage>
        <taxon>Bacteria</taxon>
        <taxon>Bacillati</taxon>
        <taxon>Actinomycetota</taxon>
        <taxon>Actinomycetes</taxon>
        <taxon>Catenulisporales</taxon>
        <taxon>Catenulisporaceae</taxon>
        <taxon>Catenulispora</taxon>
    </lineage>
</organism>
<name>A0ABP5FH24_9ACTN</name>
<reference evidence="3" key="1">
    <citation type="journal article" date="2019" name="Int. J. Syst. Evol. Microbiol.">
        <title>The Global Catalogue of Microorganisms (GCM) 10K type strain sequencing project: providing services to taxonomists for standard genome sequencing and annotation.</title>
        <authorList>
            <consortium name="The Broad Institute Genomics Platform"/>
            <consortium name="The Broad Institute Genome Sequencing Center for Infectious Disease"/>
            <person name="Wu L."/>
            <person name="Ma J."/>
        </authorList>
    </citation>
    <scope>NUCLEOTIDE SEQUENCE [LARGE SCALE GENOMIC DNA]</scope>
    <source>
        <strain evidence="3">JCM 16014</strain>
    </source>
</reference>
<proteinExistence type="predicted"/>
<dbReference type="Proteomes" id="UP001500751">
    <property type="component" value="Unassembled WGS sequence"/>
</dbReference>
<keyword evidence="1" id="KW-1133">Transmembrane helix</keyword>
<accession>A0ABP5FH24</accession>